<accession>B2VZX4</accession>
<evidence type="ECO:0000313" key="3">
    <source>
        <dbReference type="Proteomes" id="UP000001471"/>
    </source>
</evidence>
<dbReference type="AlphaFoldDB" id="B2VZX4"/>
<name>B2VZX4_PYRTR</name>
<dbReference type="Proteomes" id="UP000001471">
    <property type="component" value="Unassembled WGS sequence"/>
</dbReference>
<sequence>MQAAPKQVQTTDMPYEAKTTGGLAASGGHHQSVSRLIGPPQYILSGPVGKEVGLGTDSMARCVHQDERRPGSVGRVWLKRNAYSSGRVLSKEATISARAWWYGDV</sequence>
<dbReference type="HOGENOM" id="CLU_2237971_0_0_1"/>
<organism evidence="2 3">
    <name type="scientific">Pyrenophora tritici-repentis (strain Pt-1C-BFP)</name>
    <name type="common">Wheat tan spot fungus</name>
    <name type="synonym">Drechslera tritici-repentis</name>
    <dbReference type="NCBI Taxonomy" id="426418"/>
    <lineage>
        <taxon>Eukaryota</taxon>
        <taxon>Fungi</taxon>
        <taxon>Dikarya</taxon>
        <taxon>Ascomycota</taxon>
        <taxon>Pezizomycotina</taxon>
        <taxon>Dothideomycetes</taxon>
        <taxon>Pleosporomycetidae</taxon>
        <taxon>Pleosporales</taxon>
        <taxon>Pleosporineae</taxon>
        <taxon>Pleosporaceae</taxon>
        <taxon>Pyrenophora</taxon>
    </lineage>
</organism>
<evidence type="ECO:0000313" key="2">
    <source>
        <dbReference type="EMBL" id="EDU45487.1"/>
    </source>
</evidence>
<protein>
    <submittedName>
        <fullName evidence="2">Uncharacterized protein</fullName>
    </submittedName>
</protein>
<reference evidence="3" key="1">
    <citation type="journal article" date="2013" name="G3 (Bethesda)">
        <title>Comparative genomics of a plant-pathogenic fungus, Pyrenophora tritici-repentis, reveals transduplication and the impact of repeat elements on pathogenicity and population divergence.</title>
        <authorList>
            <person name="Manning V.A."/>
            <person name="Pandelova I."/>
            <person name="Dhillon B."/>
            <person name="Wilhelm L.J."/>
            <person name="Goodwin S.B."/>
            <person name="Berlin A.M."/>
            <person name="Figueroa M."/>
            <person name="Freitag M."/>
            <person name="Hane J.K."/>
            <person name="Henrissat B."/>
            <person name="Holman W.H."/>
            <person name="Kodira C.D."/>
            <person name="Martin J."/>
            <person name="Oliver R.P."/>
            <person name="Robbertse B."/>
            <person name="Schackwitz W."/>
            <person name="Schwartz D.C."/>
            <person name="Spatafora J.W."/>
            <person name="Turgeon B.G."/>
            <person name="Yandava C."/>
            <person name="Young S."/>
            <person name="Zhou S."/>
            <person name="Zeng Q."/>
            <person name="Grigoriev I.V."/>
            <person name="Ma L.-J."/>
            <person name="Ciuffetti L.M."/>
        </authorList>
    </citation>
    <scope>NUCLEOTIDE SEQUENCE [LARGE SCALE GENOMIC DNA]</scope>
    <source>
        <strain evidence="3">Pt-1C-BFP</strain>
    </source>
</reference>
<evidence type="ECO:0000256" key="1">
    <source>
        <dbReference type="SAM" id="MobiDB-lite"/>
    </source>
</evidence>
<feature type="region of interest" description="Disordered" evidence="1">
    <location>
        <begin position="1"/>
        <end position="32"/>
    </location>
</feature>
<proteinExistence type="predicted"/>
<dbReference type="EMBL" id="DS231616">
    <property type="protein sequence ID" value="EDU45487.1"/>
    <property type="molecule type" value="Genomic_DNA"/>
</dbReference>
<gene>
    <name evidence="2" type="ORF">PTRG_02964</name>
</gene>
<dbReference type="InParanoid" id="B2VZX4"/>